<keyword evidence="6" id="KW-0393">Immunoglobulin domain</keyword>
<dbReference type="Gene3D" id="2.60.40.10">
    <property type="entry name" value="Immunoglobulins"/>
    <property type="match status" value="10"/>
</dbReference>
<keyword evidence="3 7" id="KW-0472">Membrane</keyword>
<comment type="subcellular location">
    <subcellularLocation>
        <location evidence="1">Membrane</location>
    </subcellularLocation>
</comment>
<feature type="domain" description="Fibronectin type-III" evidence="9">
    <location>
        <begin position="850"/>
        <end position="955"/>
    </location>
</feature>
<feature type="domain" description="Ig-like" evidence="8">
    <location>
        <begin position="564"/>
        <end position="656"/>
    </location>
</feature>
<feature type="domain" description="Ig-like" evidence="8">
    <location>
        <begin position="264"/>
        <end position="366"/>
    </location>
</feature>
<dbReference type="SMART" id="SM00408">
    <property type="entry name" value="IGc2"/>
    <property type="match status" value="5"/>
</dbReference>
<dbReference type="PROSITE" id="PS50835">
    <property type="entry name" value="IG_LIKE"/>
    <property type="match status" value="6"/>
</dbReference>
<evidence type="ECO:0000256" key="2">
    <source>
        <dbReference type="ARBA" id="ARBA00022737"/>
    </source>
</evidence>
<evidence type="ECO:0000259" key="9">
    <source>
        <dbReference type="PROSITE" id="PS50853"/>
    </source>
</evidence>
<dbReference type="Pfam" id="PF07679">
    <property type="entry name" value="I-set"/>
    <property type="match status" value="2"/>
</dbReference>
<dbReference type="SUPFAM" id="SSF56436">
    <property type="entry name" value="C-type lectin-like"/>
    <property type="match status" value="1"/>
</dbReference>
<dbReference type="PROSITE" id="PS50853">
    <property type="entry name" value="FN3"/>
    <property type="match status" value="4"/>
</dbReference>
<dbReference type="Pfam" id="PF00041">
    <property type="entry name" value="fn3"/>
    <property type="match status" value="3"/>
</dbReference>
<dbReference type="PANTHER" id="PTHR44170:SF6">
    <property type="entry name" value="CONTACTIN"/>
    <property type="match status" value="1"/>
</dbReference>
<dbReference type="FunFam" id="2.60.40.10:FF:000028">
    <property type="entry name" value="Neuronal cell adhesion molecule"/>
    <property type="match status" value="1"/>
</dbReference>
<dbReference type="InterPro" id="IPR003599">
    <property type="entry name" value="Ig_sub"/>
</dbReference>
<dbReference type="FunFam" id="2.60.40.10:FF:000004">
    <property type="entry name" value="DCC isoform 1"/>
    <property type="match status" value="1"/>
</dbReference>
<evidence type="ECO:0000313" key="11">
    <source>
        <dbReference type="Proteomes" id="UP000325440"/>
    </source>
</evidence>
<feature type="domain" description="Ig-like" evidence="8">
    <location>
        <begin position="382"/>
        <end position="459"/>
    </location>
</feature>
<evidence type="ECO:0000256" key="1">
    <source>
        <dbReference type="ARBA" id="ARBA00004370"/>
    </source>
</evidence>
<feature type="domain" description="Fibronectin type-III" evidence="9">
    <location>
        <begin position="1169"/>
        <end position="1267"/>
    </location>
</feature>
<reference evidence="10 11" key="1">
    <citation type="submission" date="2019-08" db="EMBL/GenBank/DDBJ databases">
        <authorList>
            <person name="Alioto T."/>
            <person name="Alioto T."/>
            <person name="Gomez Garrido J."/>
        </authorList>
    </citation>
    <scope>NUCLEOTIDE SEQUENCE [LARGE SCALE GENOMIC DNA]</scope>
</reference>
<keyword evidence="11" id="KW-1185">Reference proteome</keyword>
<dbReference type="EMBL" id="CABPRJ010000998">
    <property type="protein sequence ID" value="VVC34533.1"/>
    <property type="molecule type" value="Genomic_DNA"/>
</dbReference>
<dbReference type="GO" id="GO:0030424">
    <property type="term" value="C:axon"/>
    <property type="evidence" value="ECO:0007669"/>
    <property type="project" value="TreeGrafter"/>
</dbReference>
<dbReference type="FunFam" id="2.60.40.10:FF:001529">
    <property type="entry name" value="Cell adhesion molecule"/>
    <property type="match status" value="1"/>
</dbReference>
<dbReference type="InterPro" id="IPR003961">
    <property type="entry name" value="FN3_dom"/>
</dbReference>
<dbReference type="SUPFAM" id="SSF48726">
    <property type="entry name" value="Immunoglobulin"/>
    <property type="match status" value="6"/>
</dbReference>
<dbReference type="SUPFAM" id="SSF49265">
    <property type="entry name" value="Fibronectin type III"/>
    <property type="match status" value="2"/>
</dbReference>
<dbReference type="InterPro" id="IPR036179">
    <property type="entry name" value="Ig-like_dom_sf"/>
</dbReference>
<dbReference type="CDD" id="cd00063">
    <property type="entry name" value="FN3"/>
    <property type="match status" value="4"/>
</dbReference>
<dbReference type="FunFam" id="2.60.40.10:FF:000035">
    <property type="entry name" value="Contactin 1"/>
    <property type="match status" value="1"/>
</dbReference>
<keyword evidence="5" id="KW-0325">Glycoprotein</keyword>
<dbReference type="PANTHER" id="PTHR44170">
    <property type="entry name" value="PROTEIN SIDEKICK"/>
    <property type="match status" value="1"/>
</dbReference>
<dbReference type="InterPro" id="IPR013098">
    <property type="entry name" value="Ig_I-set"/>
</dbReference>
<evidence type="ECO:0000259" key="8">
    <source>
        <dbReference type="PROSITE" id="PS50835"/>
    </source>
</evidence>
<dbReference type="GO" id="GO:0007411">
    <property type="term" value="P:axon guidance"/>
    <property type="evidence" value="ECO:0007669"/>
    <property type="project" value="TreeGrafter"/>
</dbReference>
<keyword evidence="7" id="KW-1133">Transmembrane helix</keyword>
<dbReference type="Gene3D" id="3.10.100.10">
    <property type="entry name" value="Mannose-Binding Protein A, subunit A"/>
    <property type="match status" value="1"/>
</dbReference>
<dbReference type="Proteomes" id="UP000325440">
    <property type="component" value="Unassembled WGS sequence"/>
</dbReference>
<organism evidence="10 11">
    <name type="scientific">Cinara cedri</name>
    <dbReference type="NCBI Taxonomy" id="506608"/>
    <lineage>
        <taxon>Eukaryota</taxon>
        <taxon>Metazoa</taxon>
        <taxon>Ecdysozoa</taxon>
        <taxon>Arthropoda</taxon>
        <taxon>Hexapoda</taxon>
        <taxon>Insecta</taxon>
        <taxon>Pterygota</taxon>
        <taxon>Neoptera</taxon>
        <taxon>Paraneoptera</taxon>
        <taxon>Hemiptera</taxon>
        <taxon>Sternorrhyncha</taxon>
        <taxon>Aphidomorpha</taxon>
        <taxon>Aphidoidea</taxon>
        <taxon>Aphididae</taxon>
        <taxon>Lachninae</taxon>
        <taxon>Cinara</taxon>
    </lineage>
</organism>
<dbReference type="InterPro" id="IPR016186">
    <property type="entry name" value="C-type_lectin-like/link_sf"/>
</dbReference>
<feature type="transmembrane region" description="Helical" evidence="7">
    <location>
        <begin position="1280"/>
        <end position="1302"/>
    </location>
</feature>
<dbReference type="InterPro" id="IPR036116">
    <property type="entry name" value="FN3_sf"/>
</dbReference>
<accession>A0A5E4MQG7</accession>
<evidence type="ECO:0000256" key="7">
    <source>
        <dbReference type="SAM" id="Phobius"/>
    </source>
</evidence>
<dbReference type="InterPro" id="IPR013783">
    <property type="entry name" value="Ig-like_fold"/>
</dbReference>
<keyword evidence="4" id="KW-1015">Disulfide bond</keyword>
<feature type="domain" description="Ig-like" evidence="8">
    <location>
        <begin position="662"/>
        <end position="750"/>
    </location>
</feature>
<dbReference type="GO" id="GO:0030246">
    <property type="term" value="F:carbohydrate binding"/>
    <property type="evidence" value="ECO:0007669"/>
    <property type="project" value="UniProtKB-KW"/>
</dbReference>
<evidence type="ECO:0000256" key="3">
    <source>
        <dbReference type="ARBA" id="ARBA00023136"/>
    </source>
</evidence>
<evidence type="ECO:0000256" key="6">
    <source>
        <dbReference type="ARBA" id="ARBA00023319"/>
    </source>
</evidence>
<dbReference type="InterPro" id="IPR007110">
    <property type="entry name" value="Ig-like_dom"/>
</dbReference>
<feature type="domain" description="Ig-like" evidence="8">
    <location>
        <begin position="754"/>
        <end position="840"/>
    </location>
</feature>
<dbReference type="SMART" id="SM00409">
    <property type="entry name" value="IG"/>
    <property type="match status" value="5"/>
</dbReference>
<dbReference type="InterPro" id="IPR001304">
    <property type="entry name" value="C-type_lectin-like"/>
</dbReference>
<dbReference type="Pfam" id="PF13927">
    <property type="entry name" value="Ig_3"/>
    <property type="match status" value="3"/>
</dbReference>
<keyword evidence="10" id="KW-0430">Lectin</keyword>
<keyword evidence="2" id="KW-0677">Repeat</keyword>
<keyword evidence="7" id="KW-0812">Transmembrane</keyword>
<dbReference type="InterPro" id="IPR003598">
    <property type="entry name" value="Ig_sub2"/>
</dbReference>
<protein>
    <submittedName>
        <fullName evidence="10">Fibronectin type III,C-type lectin fold,Herpesvirus UL45-like,Immunoglobulin</fullName>
    </submittedName>
</protein>
<evidence type="ECO:0000313" key="10">
    <source>
        <dbReference type="EMBL" id="VVC34533.1"/>
    </source>
</evidence>
<dbReference type="OrthoDB" id="3666223at2759"/>
<sequence length="1303" mass="148423">MTVMFADDTTIMTINKDQQTVTDWLQRSINVSKWTKCWKIKINSEKLVQINNTLHKVVYKPVLLDQQIIQQSRLGYLSIFVVLCLTPFTWSQFYEVDIVKSCPQYWIQYNNVCYKFVKSPIRQRNEARRNCQAYEGELASVNNLEEHGFLINQLLQLDQQHQQWYVSGKQTSPGVWSNDADTSMPLIDIENALLPEQHSTLNRDYLAYTYSNQLQKWGFEKVPGDRYLHYICEIPAGKQNIQSEQRSYKYGYNIEDDEKIPRGPYFIKQPVNVVFDGSRKGITNDVTLNCLAGGYPSPTYEWFREEYDNNDQLLSLRIDPLSNSRFTLTGGTLLISSPQPIGDRGRYYCKASNMFGSIISESIKLSFGFIGEFNLQRAPERGNKNWGKTIFCDPPQYFPDVRYNWVRESFPNLVQEDRRVFVSFDGYLYFSSLEDMDQGNYSCNVQSKVSNTGKNGPLFPLQVVTHSDYQQLILPNNFPKAFPEAPISGQEVRLECVAFAYPVPSYNWTRKGYPLPKGSILESYNRVLIIPEVQVEDQGEYVCHVFNDRDSKQKSVSLTIQAEPNFTIPLTDKYMDNDDTLTWSCEAFGVPDVTYKWFKNGKPLEIEKLDSSDQMRYSIQDNVLTIRFLKDDKDSGMYQCQASNTLKTRYSSAQLKVLRISPSFKKKPVKSEIYGAEGKNLTIECNPEAAPKPKFTWKKDGNIIGSGGKHRILDNGNLVINPVRKDDEGIYTCIAQNIVGNDESHGKLIVMRGPVFVEQLNPQIRTVIQHDLLLRCQATSDELLDMAYIWTHNSLPLVDSNSEKIGHVSINGGELYIHNLTLEDSGEYKCFVRSVVGDISSMTTLYVDGPPGSPGGVQVEVLKTSAKLQWTDGSANGRQITRYAVSARTHWNSTWYTIATDIIAKEVDRYNGRKEAFLENVLQPWSKYEFRMAAGNDIGFGEISLPSPQVNSPADRPYKAPSNITGGGGKIGDLTIVWKQLPPQDQNGPDIFYKVYWRRLNHDTDFQYETLQDSGNIGMAVVHIKPEFYYTQYEVKVQAFNSIGAGPISEPKVIYSAEDMPQVSPQQVFAISYNSTAVNVSWIGIDQSREMLRGKLIGHRLKYWKKNDIEKEEDAVYYLSRSTKPWALIVGLQPDTEYYVKVMAFNSAGEGPESERYIERTYRKAPQKPPSSVEIEGINPDSIVVSWRYVQPTLDEEPIKGYKVRVWEYDQDMSTANDTIVTIGSTLEAKITKLTPGKVYKLRVLAYSNGGDGRMSSPAHTFQMGNPELYTSNGGSRNSFFLSILLLCTLYSVIKNLNIYIIL</sequence>
<evidence type="ECO:0000256" key="5">
    <source>
        <dbReference type="ARBA" id="ARBA00023180"/>
    </source>
</evidence>
<dbReference type="CDD" id="cd00037">
    <property type="entry name" value="CLECT"/>
    <property type="match status" value="1"/>
</dbReference>
<feature type="domain" description="Ig-like" evidence="8">
    <location>
        <begin position="479"/>
        <end position="559"/>
    </location>
</feature>
<evidence type="ECO:0000256" key="4">
    <source>
        <dbReference type="ARBA" id="ARBA00023157"/>
    </source>
</evidence>
<gene>
    <name evidence="10" type="ORF">CINCED_3A024063</name>
</gene>
<dbReference type="FunFam" id="2.60.40.10:FF:000064">
    <property type="entry name" value="Contactin 1"/>
    <property type="match status" value="1"/>
</dbReference>
<dbReference type="GO" id="GO:0098609">
    <property type="term" value="P:cell-cell adhesion"/>
    <property type="evidence" value="ECO:0007669"/>
    <property type="project" value="TreeGrafter"/>
</dbReference>
<feature type="domain" description="Fibronectin type-III" evidence="9">
    <location>
        <begin position="1064"/>
        <end position="1164"/>
    </location>
</feature>
<proteinExistence type="predicted"/>
<dbReference type="InterPro" id="IPR016187">
    <property type="entry name" value="CTDL_fold"/>
</dbReference>
<dbReference type="SMART" id="SM00034">
    <property type="entry name" value="CLECT"/>
    <property type="match status" value="1"/>
</dbReference>
<name>A0A5E4MQG7_9HEMI</name>
<dbReference type="GO" id="GO:0005886">
    <property type="term" value="C:plasma membrane"/>
    <property type="evidence" value="ECO:0007669"/>
    <property type="project" value="TreeGrafter"/>
</dbReference>
<feature type="domain" description="Fibronectin type-III" evidence="9">
    <location>
        <begin position="960"/>
        <end position="1059"/>
    </location>
</feature>
<dbReference type="SMART" id="SM00060">
    <property type="entry name" value="FN3"/>
    <property type="match status" value="4"/>
</dbReference>